<accession>A0A1M6M4A3</accession>
<gene>
    <name evidence="5" type="ORF">SAMN02745244_03242</name>
</gene>
<feature type="region of interest" description="Disordered" evidence="3">
    <location>
        <begin position="32"/>
        <end position="51"/>
    </location>
</feature>
<protein>
    <submittedName>
        <fullName evidence="5">Lipoprotein antigen</fullName>
    </submittedName>
</protein>
<keyword evidence="2" id="KW-0472">Membrane</keyword>
<keyword evidence="5" id="KW-0449">Lipoprotein</keyword>
<evidence type="ECO:0000256" key="3">
    <source>
        <dbReference type="SAM" id="MobiDB-lite"/>
    </source>
</evidence>
<organism evidence="5 6">
    <name type="scientific">Tessaracoccus bendigoensis DSM 12906</name>
    <dbReference type="NCBI Taxonomy" id="1123357"/>
    <lineage>
        <taxon>Bacteria</taxon>
        <taxon>Bacillati</taxon>
        <taxon>Actinomycetota</taxon>
        <taxon>Actinomycetes</taxon>
        <taxon>Propionibacteriales</taxon>
        <taxon>Propionibacteriaceae</taxon>
        <taxon>Tessaracoccus</taxon>
    </lineage>
</organism>
<keyword evidence="1" id="KW-1003">Cell membrane</keyword>
<dbReference type="EMBL" id="FQZG01000080">
    <property type="protein sequence ID" value="SHJ78113.1"/>
    <property type="molecule type" value="Genomic_DNA"/>
</dbReference>
<dbReference type="Pfam" id="PF05481">
    <property type="entry name" value="Myco_19_kDa"/>
    <property type="match status" value="1"/>
</dbReference>
<feature type="signal peptide" evidence="4">
    <location>
        <begin position="1"/>
        <end position="23"/>
    </location>
</feature>
<feature type="compositionally biased region" description="Polar residues" evidence="3">
    <location>
        <begin position="37"/>
        <end position="48"/>
    </location>
</feature>
<dbReference type="InterPro" id="IPR008691">
    <property type="entry name" value="LpqH"/>
</dbReference>
<keyword evidence="4" id="KW-0732">Signal</keyword>
<dbReference type="OrthoDB" id="3728791at2"/>
<sequence>MNRIKTSLLVGAGVFALTLSACSGTGGAPDPVGQGTGAANSAGTNNEPATAPTEVTVEAPAGGAAVRLGDTEEAIDTVGCTEINGSWAVSGSNEGGAKAAVTTSQDRQSVVTASVVLADGKLVDVKDGQGSATITWEGENFTVVGTGPYLDLMAGETASTQEIGFMLKGSCPS</sequence>
<evidence type="ECO:0000256" key="1">
    <source>
        <dbReference type="ARBA" id="ARBA00022475"/>
    </source>
</evidence>
<evidence type="ECO:0000256" key="2">
    <source>
        <dbReference type="ARBA" id="ARBA00023136"/>
    </source>
</evidence>
<dbReference type="Proteomes" id="UP000184512">
    <property type="component" value="Unassembled WGS sequence"/>
</dbReference>
<feature type="chain" id="PRO_5039674681" evidence="4">
    <location>
        <begin position="24"/>
        <end position="173"/>
    </location>
</feature>
<reference evidence="5 6" key="1">
    <citation type="submission" date="2016-11" db="EMBL/GenBank/DDBJ databases">
        <authorList>
            <person name="Jaros S."/>
            <person name="Januszkiewicz K."/>
            <person name="Wedrychowicz H."/>
        </authorList>
    </citation>
    <scope>NUCLEOTIDE SEQUENCE [LARGE SCALE GENOMIC DNA]</scope>
    <source>
        <strain evidence="5 6">DSM 12906</strain>
    </source>
</reference>
<dbReference type="AlphaFoldDB" id="A0A1M6M4A3"/>
<keyword evidence="6" id="KW-1185">Reference proteome</keyword>
<proteinExistence type="predicted"/>
<evidence type="ECO:0000313" key="6">
    <source>
        <dbReference type="Proteomes" id="UP000184512"/>
    </source>
</evidence>
<dbReference type="GO" id="GO:0016020">
    <property type="term" value="C:membrane"/>
    <property type="evidence" value="ECO:0007669"/>
    <property type="project" value="InterPro"/>
</dbReference>
<evidence type="ECO:0000256" key="4">
    <source>
        <dbReference type="SAM" id="SignalP"/>
    </source>
</evidence>
<name>A0A1M6M4A3_9ACTN</name>
<dbReference type="PROSITE" id="PS51257">
    <property type="entry name" value="PROKAR_LIPOPROTEIN"/>
    <property type="match status" value="1"/>
</dbReference>
<dbReference type="RefSeq" id="WP_073190257.1">
    <property type="nucleotide sequence ID" value="NZ_FQZG01000080.1"/>
</dbReference>
<evidence type="ECO:0000313" key="5">
    <source>
        <dbReference type="EMBL" id="SHJ78113.1"/>
    </source>
</evidence>